<reference evidence="2" key="1">
    <citation type="submission" date="2016-10" db="EMBL/GenBank/DDBJ databases">
        <authorList>
            <person name="Varghese N."/>
            <person name="Submissions S."/>
        </authorList>
    </citation>
    <scope>NUCLEOTIDE SEQUENCE [LARGE SCALE GENOMIC DNA]</scope>
    <source>
        <strain evidence="2">IBRC-M 10760</strain>
    </source>
</reference>
<sequence length="119" mass="13847">MSENPYPNRPDPLAAVERERIVRDIACWKHELERDTSSEFTDQDLIEFCEELLSLSDTELYHRWDNTVGEWVLSRGDVERPQTVDDETFLEYQLGLLLNGEQTKYGFLNTVSIPPEARG</sequence>
<dbReference type="Proteomes" id="UP000199076">
    <property type="component" value="Unassembled WGS sequence"/>
</dbReference>
<evidence type="ECO:0000313" key="2">
    <source>
        <dbReference type="Proteomes" id="UP000199076"/>
    </source>
</evidence>
<dbReference type="RefSeq" id="WP_092695434.1">
    <property type="nucleotide sequence ID" value="NZ_FNBK01000024.1"/>
</dbReference>
<proteinExistence type="predicted"/>
<evidence type="ECO:0000313" key="1">
    <source>
        <dbReference type="EMBL" id="SDG32638.1"/>
    </source>
</evidence>
<dbReference type="STRING" id="660518.SAMN05216218_12432"/>
<organism evidence="1 2">
    <name type="scientific">Halorientalis regularis</name>
    <dbReference type="NCBI Taxonomy" id="660518"/>
    <lineage>
        <taxon>Archaea</taxon>
        <taxon>Methanobacteriati</taxon>
        <taxon>Methanobacteriota</taxon>
        <taxon>Stenosarchaea group</taxon>
        <taxon>Halobacteria</taxon>
        <taxon>Halobacteriales</taxon>
        <taxon>Haloarculaceae</taxon>
        <taxon>Halorientalis</taxon>
    </lineage>
</organism>
<dbReference type="EMBL" id="FNBK01000024">
    <property type="protein sequence ID" value="SDG32638.1"/>
    <property type="molecule type" value="Genomic_DNA"/>
</dbReference>
<protein>
    <submittedName>
        <fullName evidence="1">Uncharacterized protein</fullName>
    </submittedName>
</protein>
<keyword evidence="2" id="KW-1185">Reference proteome</keyword>
<dbReference type="OrthoDB" id="350724at2157"/>
<dbReference type="AlphaFoldDB" id="A0A1G7TBG1"/>
<name>A0A1G7TBG1_9EURY</name>
<accession>A0A1G7TBG1</accession>
<gene>
    <name evidence="1" type="ORF">SAMN05216218_12432</name>
</gene>